<dbReference type="GO" id="GO:0032222">
    <property type="term" value="P:regulation of synaptic transmission, cholinergic"/>
    <property type="evidence" value="ECO:0007669"/>
    <property type="project" value="InterPro"/>
</dbReference>
<dbReference type="OrthoDB" id="6420171at2759"/>
<accession>A0A4U5PC55</accession>
<protein>
    <recommendedName>
        <fullName evidence="6">Protein sleepless</fullName>
    </recommendedName>
</protein>
<evidence type="ECO:0000256" key="3">
    <source>
        <dbReference type="SAM" id="SignalP"/>
    </source>
</evidence>
<evidence type="ECO:0000313" key="5">
    <source>
        <dbReference type="Proteomes" id="UP000298663"/>
    </source>
</evidence>
<dbReference type="PANTHER" id="PTHR33562:SF2">
    <property type="entry name" value="PROTEIN QUIVER"/>
    <property type="match status" value="1"/>
</dbReference>
<evidence type="ECO:0008006" key="6">
    <source>
        <dbReference type="Google" id="ProtNLM"/>
    </source>
</evidence>
<dbReference type="EMBL" id="AZBU02000002">
    <property type="protein sequence ID" value="TKR93977.1"/>
    <property type="molecule type" value="Genomic_DNA"/>
</dbReference>
<reference evidence="4 5" key="1">
    <citation type="journal article" date="2015" name="Genome Biol.">
        <title>Comparative genomics of Steinernema reveals deeply conserved gene regulatory networks.</title>
        <authorList>
            <person name="Dillman A.R."/>
            <person name="Macchietto M."/>
            <person name="Porter C.F."/>
            <person name="Rogers A."/>
            <person name="Williams B."/>
            <person name="Antoshechkin I."/>
            <person name="Lee M.M."/>
            <person name="Goodwin Z."/>
            <person name="Lu X."/>
            <person name="Lewis E.E."/>
            <person name="Goodrich-Blair H."/>
            <person name="Stock S.P."/>
            <person name="Adams B.J."/>
            <person name="Sternberg P.W."/>
            <person name="Mortazavi A."/>
        </authorList>
    </citation>
    <scope>NUCLEOTIDE SEQUENCE [LARGE SCALE GENOMIC DNA]</scope>
    <source>
        <strain evidence="4 5">ALL</strain>
    </source>
</reference>
<dbReference type="InterPro" id="IPR045860">
    <property type="entry name" value="Snake_toxin-like_sf"/>
</dbReference>
<gene>
    <name evidence="4" type="ORF">L596_008335</name>
</gene>
<comment type="caution">
    <text evidence="4">The sequence shown here is derived from an EMBL/GenBank/DDBJ whole genome shotgun (WGS) entry which is preliminary data.</text>
</comment>
<organism evidence="4 5">
    <name type="scientific">Steinernema carpocapsae</name>
    <name type="common">Entomopathogenic nematode</name>
    <dbReference type="NCBI Taxonomy" id="34508"/>
    <lineage>
        <taxon>Eukaryota</taxon>
        <taxon>Metazoa</taxon>
        <taxon>Ecdysozoa</taxon>
        <taxon>Nematoda</taxon>
        <taxon>Chromadorea</taxon>
        <taxon>Rhabditida</taxon>
        <taxon>Tylenchina</taxon>
        <taxon>Panagrolaimomorpha</taxon>
        <taxon>Strongyloidoidea</taxon>
        <taxon>Steinernematidae</taxon>
        <taxon>Steinernema</taxon>
    </lineage>
</organism>
<proteinExistence type="predicted"/>
<dbReference type="InterPro" id="IPR050975">
    <property type="entry name" value="Sleep_regulator"/>
</dbReference>
<name>A0A4U5PC55_STECR</name>
<keyword evidence="5" id="KW-1185">Reference proteome</keyword>
<feature type="chain" id="PRO_5020466513" description="Protein sleepless" evidence="3">
    <location>
        <begin position="20"/>
        <end position="131"/>
    </location>
</feature>
<reference evidence="4 5" key="2">
    <citation type="journal article" date="2019" name="G3 (Bethesda)">
        <title>Hybrid Assembly of the Genome of the Entomopathogenic Nematode Steinernema carpocapsae Identifies the X-Chromosome.</title>
        <authorList>
            <person name="Serra L."/>
            <person name="Macchietto M."/>
            <person name="Macias-Munoz A."/>
            <person name="McGill C.J."/>
            <person name="Rodriguez I.M."/>
            <person name="Rodriguez B."/>
            <person name="Murad R."/>
            <person name="Mortazavi A."/>
        </authorList>
    </citation>
    <scope>NUCLEOTIDE SEQUENCE [LARGE SCALE GENOMIC DNA]</scope>
    <source>
        <strain evidence="4 5">ALL</strain>
    </source>
</reference>
<dbReference type="AlphaFoldDB" id="A0A4U5PC55"/>
<evidence type="ECO:0000256" key="2">
    <source>
        <dbReference type="ARBA" id="ARBA00023180"/>
    </source>
</evidence>
<dbReference type="Proteomes" id="UP000298663">
    <property type="component" value="Unassembled WGS sequence"/>
</dbReference>
<feature type="signal peptide" evidence="3">
    <location>
        <begin position="1"/>
        <end position="19"/>
    </location>
</feature>
<keyword evidence="2" id="KW-0325">Glycoprotein</keyword>
<evidence type="ECO:0000313" key="4">
    <source>
        <dbReference type="EMBL" id="TKR93977.1"/>
    </source>
</evidence>
<dbReference type="SUPFAM" id="SSF57302">
    <property type="entry name" value="Snake toxin-like"/>
    <property type="match status" value="1"/>
</dbReference>
<dbReference type="Pfam" id="PF17064">
    <property type="entry name" value="QVR"/>
    <property type="match status" value="1"/>
</dbReference>
<sequence length="131" mass="14106">MNTVTLAALLACSVTFASALDCYQCDDIKNPECLSHYEKHLKPCENLTFGKFIDKEAIGCRKIVQLIGETTSIVRECAYTGEKYNGKKITGTSAVTIYLYQCSGDKCNSATALSTSLGVAALAVAALFARF</sequence>
<dbReference type="PANTHER" id="PTHR33562">
    <property type="entry name" value="ATILLA, ISOFORM B-RELATED-RELATED"/>
    <property type="match status" value="1"/>
</dbReference>
<dbReference type="InterPro" id="IPR031424">
    <property type="entry name" value="QVR-like"/>
</dbReference>
<evidence type="ECO:0000256" key="1">
    <source>
        <dbReference type="ARBA" id="ARBA00022729"/>
    </source>
</evidence>
<keyword evidence="1 3" id="KW-0732">Signal</keyword>
<dbReference type="GO" id="GO:0030431">
    <property type="term" value="P:sleep"/>
    <property type="evidence" value="ECO:0007669"/>
    <property type="project" value="InterPro"/>
</dbReference>